<sequence>MKRYIAILFLAFLCVSSCKKEDELQVLGIDYLNGKAVAVRFRTSVQHSDIGVFLGDESETAVLGEIQPWENIYQFRPVVPFTSNITYTFRRKDKKVLANFAPIDQNSGKPPEILAIYPSKDAVPENLLKLHVQFSEPMQSVGSALDYIKVIDNTSNEQVSIFLALESELWNQEHDLLTLWLDPGRIKTGLIPNKTQGLPLKEGHQYAIQFSKEWKSAQGVELKQPYFKNLVVVQRDGNRPKPQDWTMETPNPNTKDPLTILFNETMDAILAKETIHIKNEIGEEINGKFTLLYQETAVRFEPLENWDTGKFKIEVESRFEDLAGNNLNRLFDKKVENFDMDREVLKEIEFLIK</sequence>
<gene>
    <name evidence="1" type="ORF">EW142_16420</name>
</gene>
<evidence type="ECO:0000313" key="2">
    <source>
        <dbReference type="Proteomes" id="UP000291981"/>
    </source>
</evidence>
<dbReference type="Proteomes" id="UP000291981">
    <property type="component" value="Unassembled WGS sequence"/>
</dbReference>
<comment type="caution">
    <text evidence="1">The sequence shown here is derived from an EMBL/GenBank/DDBJ whole genome shotgun (WGS) entry which is preliminary data.</text>
</comment>
<dbReference type="OrthoDB" id="246488at2"/>
<protein>
    <recommendedName>
        <fullName evidence="3">SbsA Ig-like domain-containing protein</fullName>
    </recommendedName>
</protein>
<keyword evidence="2" id="KW-1185">Reference proteome</keyword>
<dbReference type="RefSeq" id="WP_130615914.1">
    <property type="nucleotide sequence ID" value="NZ_SGIU01000003.1"/>
</dbReference>
<organism evidence="1 2">
    <name type="scientific">Flagellimonas allohymeniacidonis</name>
    <dbReference type="NCBI Taxonomy" id="2517819"/>
    <lineage>
        <taxon>Bacteria</taxon>
        <taxon>Pseudomonadati</taxon>
        <taxon>Bacteroidota</taxon>
        <taxon>Flavobacteriia</taxon>
        <taxon>Flavobacteriales</taxon>
        <taxon>Flavobacteriaceae</taxon>
        <taxon>Flagellimonas</taxon>
    </lineage>
</organism>
<evidence type="ECO:0000313" key="1">
    <source>
        <dbReference type="EMBL" id="TAI46660.1"/>
    </source>
</evidence>
<evidence type="ECO:0008006" key="3">
    <source>
        <dbReference type="Google" id="ProtNLM"/>
    </source>
</evidence>
<accession>A0A4V2HS78</accession>
<name>A0A4V2HS78_9FLAO</name>
<dbReference type="AlphaFoldDB" id="A0A4V2HS78"/>
<proteinExistence type="predicted"/>
<dbReference type="EMBL" id="SGIU01000003">
    <property type="protein sequence ID" value="TAI46660.1"/>
    <property type="molecule type" value="Genomic_DNA"/>
</dbReference>
<reference evidence="1 2" key="1">
    <citation type="submission" date="2019-02" db="EMBL/GenBank/DDBJ databases">
        <title>Draft genome sequence of Muricauda sp. 176CP4-71.</title>
        <authorList>
            <person name="Park J.-S."/>
        </authorList>
    </citation>
    <scope>NUCLEOTIDE SEQUENCE [LARGE SCALE GENOMIC DNA]</scope>
    <source>
        <strain evidence="1 2">176CP4-71</strain>
    </source>
</reference>